<dbReference type="RefSeq" id="WP_146082705.1">
    <property type="nucleotide sequence ID" value="NZ_PTIT01000016.1"/>
</dbReference>
<dbReference type="Proteomes" id="UP000239446">
    <property type="component" value="Unassembled WGS sequence"/>
</dbReference>
<evidence type="ECO:0000313" key="4">
    <source>
        <dbReference type="Proteomes" id="UP000239648"/>
    </source>
</evidence>
<accession>A0A2S6G5D6</accession>
<organism evidence="2 3">
    <name type="scientific">Marinobacter persicus</name>
    <dbReference type="NCBI Taxonomy" id="930118"/>
    <lineage>
        <taxon>Bacteria</taxon>
        <taxon>Pseudomonadati</taxon>
        <taxon>Pseudomonadota</taxon>
        <taxon>Gammaproteobacteria</taxon>
        <taxon>Pseudomonadales</taxon>
        <taxon>Marinobacteraceae</taxon>
        <taxon>Marinobacter</taxon>
    </lineage>
</organism>
<keyword evidence="4" id="KW-1185">Reference proteome</keyword>
<dbReference type="Proteomes" id="UP000239648">
    <property type="component" value="Unassembled WGS sequence"/>
</dbReference>
<name>A0A2S6G5D6_9GAMM</name>
<dbReference type="EMBL" id="PTIU01000015">
    <property type="protein sequence ID" value="PPK54342.1"/>
    <property type="molecule type" value="Genomic_DNA"/>
</dbReference>
<comment type="caution">
    <text evidence="2">The sequence shown here is derived from an EMBL/GenBank/DDBJ whole genome shotgun (WGS) entry which is preliminary data.</text>
</comment>
<dbReference type="AlphaFoldDB" id="A0A2S6G5D6"/>
<dbReference type="OrthoDB" id="8914001at2"/>
<evidence type="ECO:0000313" key="2">
    <source>
        <dbReference type="EMBL" id="PPK54342.1"/>
    </source>
</evidence>
<evidence type="ECO:0000313" key="1">
    <source>
        <dbReference type="EMBL" id="PPK51108.1"/>
    </source>
</evidence>
<proteinExistence type="predicted"/>
<gene>
    <name evidence="2" type="ORF">B0H24_10152</name>
    <name evidence="1" type="ORF">BY455_11666</name>
</gene>
<dbReference type="EMBL" id="PTIT01000016">
    <property type="protein sequence ID" value="PPK51108.1"/>
    <property type="molecule type" value="Genomic_DNA"/>
</dbReference>
<reference evidence="2 3" key="2">
    <citation type="submission" date="2018-02" db="EMBL/GenBank/DDBJ databases">
        <title>Subsurface microbial communities from deep shales in Ohio and West Virginia, USA.</title>
        <authorList>
            <person name="Wrighton K."/>
        </authorList>
    </citation>
    <scope>NUCLEOTIDE SEQUENCE [LARGE SCALE GENOMIC DNA]</scope>
    <source>
        <strain evidence="2 3">UTICA-S1B9</strain>
    </source>
</reference>
<reference evidence="1 4" key="1">
    <citation type="submission" date="2018-02" db="EMBL/GenBank/DDBJ databases">
        <title>Deep subsurface shale carbon reservoir microbial communities from Ohio and West Virginia, USA.</title>
        <authorList>
            <person name="Wrighton K."/>
        </authorList>
    </citation>
    <scope>NUCLEOTIDE SEQUENCE [LARGE SCALE GENOMIC DNA]</scope>
    <source>
        <strain evidence="1 4">UTICA-S1B6</strain>
    </source>
</reference>
<sequence length="113" mass="13164">MPPSHEKSGLGHTDRKHVWHYITETTDGPVLRGAKAQYITEYLTHNGDENYKELSCLIKDKFDTDDFHLVDSHELEDYIESLLEDGQIEIEPEFFEDENGDQMRVIVKILDVE</sequence>
<evidence type="ECO:0000313" key="3">
    <source>
        <dbReference type="Proteomes" id="UP000239446"/>
    </source>
</evidence>
<protein>
    <submittedName>
        <fullName evidence="2">Uncharacterized protein</fullName>
    </submittedName>
</protein>